<proteinExistence type="predicted"/>
<dbReference type="Pfam" id="PF13328">
    <property type="entry name" value="HD_4"/>
    <property type="match status" value="1"/>
</dbReference>
<evidence type="ECO:0000313" key="2">
    <source>
        <dbReference type="EMBL" id="SVB29065.1"/>
    </source>
</evidence>
<feature type="domain" description="HD/PDEase" evidence="1">
    <location>
        <begin position="26"/>
        <end position="135"/>
    </location>
</feature>
<dbReference type="PANTHER" id="PTHR46246:SF1">
    <property type="entry name" value="GUANOSINE-3',5'-BIS(DIPHOSPHATE) 3'-PYROPHOSPHOHYDROLASE MESH1"/>
    <property type="match status" value="1"/>
</dbReference>
<name>A0A382CSI4_9ZZZZ</name>
<accession>A0A382CSI4</accession>
<evidence type="ECO:0000259" key="1">
    <source>
        <dbReference type="SMART" id="SM00471"/>
    </source>
</evidence>
<dbReference type="PANTHER" id="PTHR46246">
    <property type="entry name" value="GUANOSINE-3',5'-BIS(DIPHOSPHATE) 3'-PYROPHOSPHOHYDROLASE MESH1"/>
    <property type="match status" value="1"/>
</dbReference>
<protein>
    <recommendedName>
        <fullName evidence="1">HD/PDEase domain-containing protein</fullName>
    </recommendedName>
</protein>
<organism evidence="2">
    <name type="scientific">marine metagenome</name>
    <dbReference type="NCBI Taxonomy" id="408172"/>
    <lineage>
        <taxon>unclassified sequences</taxon>
        <taxon>metagenomes</taxon>
        <taxon>ecological metagenomes</taxon>
    </lineage>
</organism>
<dbReference type="InterPro" id="IPR052194">
    <property type="entry name" value="MESH1"/>
</dbReference>
<dbReference type="SMART" id="SM00471">
    <property type="entry name" value="HDc"/>
    <property type="match status" value="1"/>
</dbReference>
<dbReference type="InterPro" id="IPR003607">
    <property type="entry name" value="HD/PDEase_dom"/>
</dbReference>
<dbReference type="EMBL" id="UINC01035909">
    <property type="protein sequence ID" value="SVB29065.1"/>
    <property type="molecule type" value="Genomic_DNA"/>
</dbReference>
<sequence>MMKDLRLIDVFHFAKEAHTGQKRKYTGEDYIIHPMAVSKMVKRHGGNKVQQAAALLHDVVEDTQYTLADINANFGHEVTTLVQWLTDTSRPEDGNRAIRKSIDRKRLGNAPAEAQFIKLADMIDNSDTIFRFDRGFAPVFKAEMKELVDEMTKVVGSSLWIEANRVLKS</sequence>
<dbReference type="GO" id="GO:0008893">
    <property type="term" value="F:guanosine-3',5'-bis(diphosphate) 3'-diphosphatase activity"/>
    <property type="evidence" value="ECO:0007669"/>
    <property type="project" value="TreeGrafter"/>
</dbReference>
<gene>
    <name evidence="2" type="ORF">METZ01_LOCUS181919</name>
</gene>
<dbReference type="AlphaFoldDB" id="A0A382CSI4"/>
<reference evidence="2" key="1">
    <citation type="submission" date="2018-05" db="EMBL/GenBank/DDBJ databases">
        <authorList>
            <person name="Lanie J.A."/>
            <person name="Ng W.-L."/>
            <person name="Kazmierczak K.M."/>
            <person name="Andrzejewski T.M."/>
            <person name="Davidsen T.M."/>
            <person name="Wayne K.J."/>
            <person name="Tettelin H."/>
            <person name="Glass J.I."/>
            <person name="Rusch D."/>
            <person name="Podicherti R."/>
            <person name="Tsui H.-C.T."/>
            <person name="Winkler M.E."/>
        </authorList>
    </citation>
    <scope>NUCLEOTIDE SEQUENCE</scope>
</reference>
<dbReference type="SUPFAM" id="SSF109604">
    <property type="entry name" value="HD-domain/PDEase-like"/>
    <property type="match status" value="1"/>
</dbReference>
<dbReference type="Gene3D" id="1.10.3210.10">
    <property type="entry name" value="Hypothetical protein af1432"/>
    <property type="match status" value="1"/>
</dbReference>